<dbReference type="STRING" id="1601833.SAMN05518684_11341"/>
<dbReference type="GO" id="GO:0051213">
    <property type="term" value="F:dioxygenase activity"/>
    <property type="evidence" value="ECO:0007669"/>
    <property type="project" value="UniProtKB-KW"/>
</dbReference>
<protein>
    <submittedName>
        <fullName evidence="2">Catechol 2,3-dioxygenase</fullName>
    </submittedName>
</protein>
<evidence type="ECO:0000313" key="3">
    <source>
        <dbReference type="Proteomes" id="UP000198571"/>
    </source>
</evidence>
<dbReference type="PANTHER" id="PTHR39175">
    <property type="entry name" value="FAMILY PROTEIN, PUTATIVE (AFU_ORTHOLOGUE AFUA_3G15060)-RELATED"/>
    <property type="match status" value="1"/>
</dbReference>
<evidence type="ECO:0000259" key="1">
    <source>
        <dbReference type="PROSITE" id="PS51819"/>
    </source>
</evidence>
<sequence>MYGNMKEGLLKIYSKGEKVMITGLHHAQITLPKGSEEEGRRFYCKVLGLPELEKPEILKGRGGFWLRVGNQEVHVGTEDGFDRLSTKAHLAYQVENITYWKKVLEKQNIKIIESVPIPGYERFEFRDPFGNRVEMIKELLS</sequence>
<dbReference type="Pfam" id="PF00903">
    <property type="entry name" value="Glyoxalase"/>
    <property type="match status" value="1"/>
</dbReference>
<reference evidence="3" key="1">
    <citation type="submission" date="2016-10" db="EMBL/GenBank/DDBJ databases">
        <authorList>
            <person name="Varghese N."/>
            <person name="Submissions S."/>
        </authorList>
    </citation>
    <scope>NUCLEOTIDE SEQUENCE [LARGE SCALE GENOMIC DNA]</scope>
    <source>
        <strain evidence="3">S9</strain>
    </source>
</reference>
<dbReference type="PANTHER" id="PTHR39175:SF1">
    <property type="entry name" value="FAMILY PROTEIN, PUTATIVE (AFU_ORTHOLOGUE AFUA_3G15060)-RELATED"/>
    <property type="match status" value="1"/>
</dbReference>
<organism evidence="2 3">
    <name type="scientific">Salipaludibacillus aurantiacus</name>
    <dbReference type="NCBI Taxonomy" id="1601833"/>
    <lineage>
        <taxon>Bacteria</taxon>
        <taxon>Bacillati</taxon>
        <taxon>Bacillota</taxon>
        <taxon>Bacilli</taxon>
        <taxon>Bacillales</taxon>
        <taxon>Bacillaceae</taxon>
    </lineage>
</organism>
<dbReference type="Proteomes" id="UP000198571">
    <property type="component" value="Unassembled WGS sequence"/>
</dbReference>
<dbReference type="InterPro" id="IPR029068">
    <property type="entry name" value="Glyas_Bleomycin-R_OHBP_Dase"/>
</dbReference>
<dbReference type="PROSITE" id="PS51819">
    <property type="entry name" value="VOC"/>
    <property type="match status" value="1"/>
</dbReference>
<dbReference type="InterPro" id="IPR004360">
    <property type="entry name" value="Glyas_Fos-R_dOase_dom"/>
</dbReference>
<dbReference type="SUPFAM" id="SSF54593">
    <property type="entry name" value="Glyoxalase/Bleomycin resistance protein/Dihydroxybiphenyl dioxygenase"/>
    <property type="match status" value="1"/>
</dbReference>
<accession>A0A1H9VYJ8</accession>
<dbReference type="InterPro" id="IPR037523">
    <property type="entry name" value="VOC_core"/>
</dbReference>
<keyword evidence="2" id="KW-0223">Dioxygenase</keyword>
<evidence type="ECO:0000313" key="2">
    <source>
        <dbReference type="EMBL" id="SES26363.1"/>
    </source>
</evidence>
<keyword evidence="2" id="KW-0560">Oxidoreductase</keyword>
<gene>
    <name evidence="2" type="ORF">SAMN05518684_11341</name>
</gene>
<name>A0A1H9VYJ8_9BACI</name>
<proteinExistence type="predicted"/>
<dbReference type="Gene3D" id="3.10.180.10">
    <property type="entry name" value="2,3-Dihydroxybiphenyl 1,2-Dioxygenase, domain 1"/>
    <property type="match status" value="1"/>
</dbReference>
<keyword evidence="3" id="KW-1185">Reference proteome</keyword>
<feature type="domain" description="VOC" evidence="1">
    <location>
        <begin position="23"/>
        <end position="138"/>
    </location>
</feature>
<dbReference type="EMBL" id="FOGT01000013">
    <property type="protein sequence ID" value="SES26363.1"/>
    <property type="molecule type" value="Genomic_DNA"/>
</dbReference>
<dbReference type="AlphaFoldDB" id="A0A1H9VYJ8"/>